<dbReference type="RefSeq" id="WP_344137477.1">
    <property type="nucleotide sequence ID" value="NZ_BAAARA010000024.1"/>
</dbReference>
<dbReference type="Gene3D" id="3.90.226.10">
    <property type="entry name" value="2-enoyl-CoA Hydratase, Chain A, domain 1"/>
    <property type="match status" value="1"/>
</dbReference>
<dbReference type="InterPro" id="IPR018376">
    <property type="entry name" value="Enoyl-CoA_hyd/isom_CS"/>
</dbReference>
<dbReference type="InterPro" id="IPR029045">
    <property type="entry name" value="ClpP/crotonase-like_dom_sf"/>
</dbReference>
<comment type="similarity">
    <text evidence="1 2">Belongs to the enoyl-CoA hydratase/isomerase family.</text>
</comment>
<dbReference type="EMBL" id="BAAARA010000024">
    <property type="protein sequence ID" value="GAA2362747.1"/>
    <property type="molecule type" value="Genomic_DNA"/>
</dbReference>
<protein>
    <submittedName>
        <fullName evidence="3">Enoyl-CoA hydratase/isomerase family protein</fullName>
    </submittedName>
</protein>
<dbReference type="Pfam" id="PF00378">
    <property type="entry name" value="ECH_1"/>
    <property type="match status" value="1"/>
</dbReference>
<dbReference type="PANTHER" id="PTHR11941">
    <property type="entry name" value="ENOYL-COA HYDRATASE-RELATED"/>
    <property type="match status" value="1"/>
</dbReference>
<name>A0ABN3GW91_9PSEU</name>
<keyword evidence="4" id="KW-1185">Reference proteome</keyword>
<accession>A0ABN3GW91</accession>
<evidence type="ECO:0000256" key="1">
    <source>
        <dbReference type="ARBA" id="ARBA00005254"/>
    </source>
</evidence>
<dbReference type="CDD" id="cd06558">
    <property type="entry name" value="crotonase-like"/>
    <property type="match status" value="1"/>
</dbReference>
<evidence type="ECO:0000313" key="4">
    <source>
        <dbReference type="Proteomes" id="UP001501218"/>
    </source>
</evidence>
<sequence>MTAGQAAAPQVEVVTRGPVSELLIGRGTKRNALTGAGWSELAERVAELGRGEDVRVIVIRGRHGTFCAGSDITEWIDAELDVVEDSFARMESTFRAVEECPVPVLAEVRGIAAGAGCQLALACDLRFMGEQARIGMPITKLGIMCSPAFAARMVGLIGPSLTRQLLYTGALLDAPAATAEGLVDDDLPEADLTSHVTAVANSIANQPRSPVVAAKRAVNAALMPAREATRRNDSPAVSAPDFRSGITTFLHRSRRPVEQPS</sequence>
<gene>
    <name evidence="3" type="ORF">GCM10009854_48000</name>
</gene>
<dbReference type="SUPFAM" id="SSF52096">
    <property type="entry name" value="ClpP/crotonase"/>
    <property type="match status" value="1"/>
</dbReference>
<comment type="caution">
    <text evidence="3">The sequence shown here is derived from an EMBL/GenBank/DDBJ whole genome shotgun (WGS) entry which is preliminary data.</text>
</comment>
<proteinExistence type="inferred from homology"/>
<evidence type="ECO:0000313" key="3">
    <source>
        <dbReference type="EMBL" id="GAA2362747.1"/>
    </source>
</evidence>
<dbReference type="InterPro" id="IPR001753">
    <property type="entry name" value="Enoyl-CoA_hydra/iso"/>
</dbReference>
<dbReference type="Proteomes" id="UP001501218">
    <property type="component" value="Unassembled WGS sequence"/>
</dbReference>
<reference evidence="3 4" key="1">
    <citation type="journal article" date="2019" name="Int. J. Syst. Evol. Microbiol.">
        <title>The Global Catalogue of Microorganisms (GCM) 10K type strain sequencing project: providing services to taxonomists for standard genome sequencing and annotation.</title>
        <authorList>
            <consortium name="The Broad Institute Genomics Platform"/>
            <consortium name="The Broad Institute Genome Sequencing Center for Infectious Disease"/>
            <person name="Wu L."/>
            <person name="Ma J."/>
        </authorList>
    </citation>
    <scope>NUCLEOTIDE SEQUENCE [LARGE SCALE GENOMIC DNA]</scope>
    <source>
        <strain evidence="3 4">JCM 16221</strain>
    </source>
</reference>
<organism evidence="3 4">
    <name type="scientific">Saccharopolyspora halophila</name>
    <dbReference type="NCBI Taxonomy" id="405551"/>
    <lineage>
        <taxon>Bacteria</taxon>
        <taxon>Bacillati</taxon>
        <taxon>Actinomycetota</taxon>
        <taxon>Actinomycetes</taxon>
        <taxon>Pseudonocardiales</taxon>
        <taxon>Pseudonocardiaceae</taxon>
        <taxon>Saccharopolyspora</taxon>
    </lineage>
</organism>
<dbReference type="PANTHER" id="PTHR11941:SF54">
    <property type="entry name" value="ENOYL-COA HYDRATASE, MITOCHONDRIAL"/>
    <property type="match status" value="1"/>
</dbReference>
<evidence type="ECO:0000256" key="2">
    <source>
        <dbReference type="RuleBase" id="RU003707"/>
    </source>
</evidence>
<dbReference type="PROSITE" id="PS00166">
    <property type="entry name" value="ENOYL_COA_HYDRATASE"/>
    <property type="match status" value="1"/>
</dbReference>